<dbReference type="AlphaFoldDB" id="A0A2K1KKL9"/>
<dbReference type="EnsemblPlants" id="Pp3c5_21841V3.1">
    <property type="protein sequence ID" value="PAC:32954984.CDS.1"/>
    <property type="gene ID" value="Pp3c5_21841"/>
</dbReference>
<organism evidence="1">
    <name type="scientific">Physcomitrium patens</name>
    <name type="common">Spreading-leaved earth moss</name>
    <name type="synonym">Physcomitrella patens</name>
    <dbReference type="NCBI Taxonomy" id="3218"/>
    <lineage>
        <taxon>Eukaryota</taxon>
        <taxon>Viridiplantae</taxon>
        <taxon>Streptophyta</taxon>
        <taxon>Embryophyta</taxon>
        <taxon>Bryophyta</taxon>
        <taxon>Bryophytina</taxon>
        <taxon>Bryopsida</taxon>
        <taxon>Funariidae</taxon>
        <taxon>Funariales</taxon>
        <taxon>Funariaceae</taxon>
        <taxon>Physcomitrium</taxon>
    </lineage>
</organism>
<dbReference type="InParanoid" id="A0A2K1KKL9"/>
<reference evidence="2" key="3">
    <citation type="submission" date="2020-12" db="UniProtKB">
        <authorList>
            <consortium name="EnsemblPlants"/>
        </authorList>
    </citation>
    <scope>IDENTIFICATION</scope>
</reference>
<dbReference type="EnsemblPlants" id="Pp3c5_21841V3.2">
    <property type="protein sequence ID" value="PAC:32954985.CDS.1"/>
    <property type="gene ID" value="Pp3c5_21841"/>
</dbReference>
<protein>
    <submittedName>
        <fullName evidence="1 2">Uncharacterized protein</fullName>
    </submittedName>
</protein>
<proteinExistence type="predicted"/>
<keyword evidence="3" id="KW-1185">Reference proteome</keyword>
<evidence type="ECO:0000313" key="2">
    <source>
        <dbReference type="EnsemblPlants" id="PAC:32954984.CDS.1"/>
    </source>
</evidence>
<dbReference type="Gramene" id="Pp3c5_21841V3.2">
    <property type="protein sequence ID" value="PAC:32954985.CDS.1"/>
    <property type="gene ID" value="Pp3c5_21841"/>
</dbReference>
<dbReference type="Gramene" id="Pp3c5_21841V3.1">
    <property type="protein sequence ID" value="PAC:32954984.CDS.1"/>
    <property type="gene ID" value="Pp3c5_21841"/>
</dbReference>
<dbReference type="EMBL" id="ABEU02000005">
    <property type="protein sequence ID" value="PNR54328.1"/>
    <property type="molecule type" value="Genomic_DNA"/>
</dbReference>
<evidence type="ECO:0000313" key="3">
    <source>
        <dbReference type="Proteomes" id="UP000006727"/>
    </source>
</evidence>
<dbReference type="Proteomes" id="UP000006727">
    <property type="component" value="Chromosome 5"/>
</dbReference>
<accession>A0A2K1KKL9</accession>
<reference evidence="1 3" key="2">
    <citation type="journal article" date="2018" name="Plant J.">
        <title>The Physcomitrella patens chromosome-scale assembly reveals moss genome structure and evolution.</title>
        <authorList>
            <person name="Lang D."/>
            <person name="Ullrich K.K."/>
            <person name="Murat F."/>
            <person name="Fuchs J."/>
            <person name="Jenkins J."/>
            <person name="Haas F.B."/>
            <person name="Piednoel M."/>
            <person name="Gundlach H."/>
            <person name="Van Bel M."/>
            <person name="Meyberg R."/>
            <person name="Vives C."/>
            <person name="Morata J."/>
            <person name="Symeonidi A."/>
            <person name="Hiss M."/>
            <person name="Muchero W."/>
            <person name="Kamisugi Y."/>
            <person name="Saleh O."/>
            <person name="Blanc G."/>
            <person name="Decker E.L."/>
            <person name="van Gessel N."/>
            <person name="Grimwood J."/>
            <person name="Hayes R.D."/>
            <person name="Graham S.W."/>
            <person name="Gunter L.E."/>
            <person name="McDaniel S.F."/>
            <person name="Hoernstein S.N.W."/>
            <person name="Larsson A."/>
            <person name="Li F.W."/>
            <person name="Perroud P.F."/>
            <person name="Phillips J."/>
            <person name="Ranjan P."/>
            <person name="Rokshar D.S."/>
            <person name="Rothfels C.J."/>
            <person name="Schneider L."/>
            <person name="Shu S."/>
            <person name="Stevenson D.W."/>
            <person name="Thummler F."/>
            <person name="Tillich M."/>
            <person name="Villarreal Aguilar J.C."/>
            <person name="Widiez T."/>
            <person name="Wong G.K."/>
            <person name="Wymore A."/>
            <person name="Zhang Y."/>
            <person name="Zimmer A.D."/>
            <person name="Quatrano R.S."/>
            <person name="Mayer K.F.X."/>
            <person name="Goodstein D."/>
            <person name="Casacuberta J.M."/>
            <person name="Vandepoele K."/>
            <person name="Reski R."/>
            <person name="Cuming A.C."/>
            <person name="Tuskan G.A."/>
            <person name="Maumus F."/>
            <person name="Salse J."/>
            <person name="Schmutz J."/>
            <person name="Rensing S.A."/>
        </authorList>
    </citation>
    <scope>NUCLEOTIDE SEQUENCE [LARGE SCALE GENOMIC DNA]</scope>
    <source>
        <strain evidence="2 3">cv. Gransden 2004</strain>
    </source>
</reference>
<name>A0A2K1KKL9_PHYPA</name>
<reference evidence="1 3" key="1">
    <citation type="journal article" date="2008" name="Science">
        <title>The Physcomitrella genome reveals evolutionary insights into the conquest of land by plants.</title>
        <authorList>
            <person name="Rensing S."/>
            <person name="Lang D."/>
            <person name="Zimmer A."/>
            <person name="Terry A."/>
            <person name="Salamov A."/>
            <person name="Shapiro H."/>
            <person name="Nishiyama T."/>
            <person name="Perroud P.-F."/>
            <person name="Lindquist E."/>
            <person name="Kamisugi Y."/>
            <person name="Tanahashi T."/>
            <person name="Sakakibara K."/>
            <person name="Fujita T."/>
            <person name="Oishi K."/>
            <person name="Shin-I T."/>
            <person name="Kuroki Y."/>
            <person name="Toyoda A."/>
            <person name="Suzuki Y."/>
            <person name="Hashimoto A."/>
            <person name="Yamaguchi K."/>
            <person name="Sugano A."/>
            <person name="Kohara Y."/>
            <person name="Fujiyama A."/>
            <person name="Anterola A."/>
            <person name="Aoki S."/>
            <person name="Ashton N."/>
            <person name="Barbazuk W.B."/>
            <person name="Barker E."/>
            <person name="Bennetzen J."/>
            <person name="Bezanilla M."/>
            <person name="Blankenship R."/>
            <person name="Cho S.H."/>
            <person name="Dutcher S."/>
            <person name="Estelle M."/>
            <person name="Fawcett J.A."/>
            <person name="Gundlach H."/>
            <person name="Hanada K."/>
            <person name="Heyl A."/>
            <person name="Hicks K.A."/>
            <person name="Hugh J."/>
            <person name="Lohr M."/>
            <person name="Mayer K."/>
            <person name="Melkozernov A."/>
            <person name="Murata T."/>
            <person name="Nelson D."/>
            <person name="Pils B."/>
            <person name="Prigge M."/>
            <person name="Reiss B."/>
            <person name="Renner T."/>
            <person name="Rombauts S."/>
            <person name="Rushton P."/>
            <person name="Sanderfoot A."/>
            <person name="Schween G."/>
            <person name="Shiu S.-H."/>
            <person name="Stueber K."/>
            <person name="Theodoulou F.L."/>
            <person name="Tu H."/>
            <person name="Van de Peer Y."/>
            <person name="Verrier P.J."/>
            <person name="Waters E."/>
            <person name="Wood A."/>
            <person name="Yang L."/>
            <person name="Cove D."/>
            <person name="Cuming A."/>
            <person name="Hasebe M."/>
            <person name="Lucas S."/>
            <person name="Mishler D.B."/>
            <person name="Reski R."/>
            <person name="Grigoriev I."/>
            <person name="Quatrano R.S."/>
            <person name="Boore J.L."/>
        </authorList>
    </citation>
    <scope>NUCLEOTIDE SEQUENCE [LARGE SCALE GENOMIC DNA]</scope>
    <source>
        <strain evidence="2 3">cv. Gransden 2004</strain>
    </source>
</reference>
<evidence type="ECO:0000313" key="1">
    <source>
        <dbReference type="EMBL" id="PNR54328.1"/>
    </source>
</evidence>
<sequence>MIPSKQESQSPEMMMEDKKDSCLVVALYSMRANKCKDIESFRRCMLVLECPAGPSLYSVYQPGIRMLLPDTGVVKTLPFRIEYSENLNHVSN</sequence>
<gene>
    <name evidence="1" type="ORF">PHYPA_008005</name>
</gene>